<name>A0ABW3UU45_9BACL</name>
<feature type="compositionally biased region" description="Low complexity" evidence="1">
    <location>
        <begin position="175"/>
        <end position="190"/>
    </location>
</feature>
<dbReference type="EMBL" id="JBHTLU010000031">
    <property type="protein sequence ID" value="MFD1223035.1"/>
    <property type="molecule type" value="Genomic_DNA"/>
</dbReference>
<evidence type="ECO:0000256" key="2">
    <source>
        <dbReference type="SAM" id="SignalP"/>
    </source>
</evidence>
<gene>
    <name evidence="4" type="ORF">ACFQ4B_23225</name>
</gene>
<feature type="domain" description="Copper amine oxidase-like N-terminal" evidence="3">
    <location>
        <begin position="36"/>
        <end position="142"/>
    </location>
</feature>
<sequence length="418" mass="45697">MNFKGKRLAFIPVIVVLLTLLFSLPAAAEEPVKVFVDTTKIAFQVEPQIIEGTTLVQFRPLFETMGMEVKWDEIRQQVTGSRPGLSIVLTINDSKADVNGKQVELSQSAQIIDGSTMVPLRFIGEATGAIVHWDEYTREIQIITDAFLKQVGMSKEEVQRRLAEYDAKQAKQHATQDTPTGQGTTPAAQEPTPPPPAAASEPVDLSNLSGMYYGLRDDFGGFECGGACWDMYTFLPDNHIFVGPPPQGGPETIDCSRDGCSTYTIANGKLQISANDIRSIHINDRGELVINDVDMSPIAAVPEGTKLKGTYQYIGYSGLVGINASSSSWTEYLSFSADGTFQSTDLTLSSLNNTVSSTNATGSKSDKGTYDISGNTITLTYKDGTVVRSVFFFHDNYGKDSFRNIQIGQNRFYIPKEN</sequence>
<dbReference type="InterPro" id="IPR036582">
    <property type="entry name" value="Mao_N_sf"/>
</dbReference>
<evidence type="ECO:0000313" key="5">
    <source>
        <dbReference type="Proteomes" id="UP001597180"/>
    </source>
</evidence>
<evidence type="ECO:0000256" key="1">
    <source>
        <dbReference type="SAM" id="MobiDB-lite"/>
    </source>
</evidence>
<reference evidence="5" key="1">
    <citation type="journal article" date="2019" name="Int. J. Syst. Evol. Microbiol.">
        <title>The Global Catalogue of Microorganisms (GCM) 10K type strain sequencing project: providing services to taxonomists for standard genome sequencing and annotation.</title>
        <authorList>
            <consortium name="The Broad Institute Genomics Platform"/>
            <consortium name="The Broad Institute Genome Sequencing Center for Infectious Disease"/>
            <person name="Wu L."/>
            <person name="Ma J."/>
        </authorList>
    </citation>
    <scope>NUCLEOTIDE SEQUENCE [LARGE SCALE GENOMIC DNA]</scope>
    <source>
        <strain evidence="5">CCUG 53270</strain>
    </source>
</reference>
<feature type="region of interest" description="Disordered" evidence="1">
    <location>
        <begin position="166"/>
        <end position="203"/>
    </location>
</feature>
<protein>
    <submittedName>
        <fullName evidence="4">Stalk domain-containing protein</fullName>
    </submittedName>
</protein>
<keyword evidence="2" id="KW-0732">Signal</keyword>
<evidence type="ECO:0000313" key="4">
    <source>
        <dbReference type="EMBL" id="MFD1223035.1"/>
    </source>
</evidence>
<evidence type="ECO:0000259" key="3">
    <source>
        <dbReference type="Pfam" id="PF07833"/>
    </source>
</evidence>
<feature type="chain" id="PRO_5046754451" evidence="2">
    <location>
        <begin position="29"/>
        <end position="418"/>
    </location>
</feature>
<dbReference type="SUPFAM" id="SSF55383">
    <property type="entry name" value="Copper amine oxidase, domain N"/>
    <property type="match status" value="1"/>
</dbReference>
<proteinExistence type="predicted"/>
<comment type="caution">
    <text evidence="4">The sequence shown here is derived from an EMBL/GenBank/DDBJ whole genome shotgun (WGS) entry which is preliminary data.</text>
</comment>
<feature type="signal peptide" evidence="2">
    <location>
        <begin position="1"/>
        <end position="28"/>
    </location>
</feature>
<dbReference type="Proteomes" id="UP001597180">
    <property type="component" value="Unassembled WGS sequence"/>
</dbReference>
<keyword evidence="5" id="KW-1185">Reference proteome</keyword>
<dbReference type="RefSeq" id="WP_345589021.1">
    <property type="nucleotide sequence ID" value="NZ_BAABJG010000015.1"/>
</dbReference>
<dbReference type="InterPro" id="IPR012854">
    <property type="entry name" value="Cu_amine_oxidase-like_N"/>
</dbReference>
<dbReference type="Gene3D" id="3.30.457.10">
    <property type="entry name" value="Copper amine oxidase-like, N-terminal domain"/>
    <property type="match status" value="1"/>
</dbReference>
<accession>A0ABW3UU45</accession>
<organism evidence="4 5">
    <name type="scientific">Paenibacillus vulneris</name>
    <dbReference type="NCBI Taxonomy" id="1133364"/>
    <lineage>
        <taxon>Bacteria</taxon>
        <taxon>Bacillati</taxon>
        <taxon>Bacillota</taxon>
        <taxon>Bacilli</taxon>
        <taxon>Bacillales</taxon>
        <taxon>Paenibacillaceae</taxon>
        <taxon>Paenibacillus</taxon>
    </lineage>
</organism>
<dbReference type="Pfam" id="PF07833">
    <property type="entry name" value="Cu_amine_oxidN1"/>
    <property type="match status" value="1"/>
</dbReference>